<dbReference type="AlphaFoldDB" id="A0A319DYT8"/>
<feature type="domain" description="DUF7924" evidence="1">
    <location>
        <begin position="43"/>
        <end position="222"/>
    </location>
</feature>
<accession>A0A319DYT8</accession>
<dbReference type="VEuPathDB" id="FungiDB:BO78DRAFT_389910"/>
<evidence type="ECO:0000259" key="1">
    <source>
        <dbReference type="Pfam" id="PF25545"/>
    </source>
</evidence>
<name>A0A319DYT8_ASPSB</name>
<dbReference type="InterPro" id="IPR057684">
    <property type="entry name" value="DUF7924"/>
</dbReference>
<protein>
    <recommendedName>
        <fullName evidence="1">DUF7924 domain-containing protein</fullName>
    </recommendedName>
</protein>
<dbReference type="OrthoDB" id="5372703at2759"/>
<gene>
    <name evidence="2" type="ORF">BO78DRAFT_389910</name>
</gene>
<dbReference type="Pfam" id="PF25545">
    <property type="entry name" value="DUF7924"/>
    <property type="match status" value="1"/>
</dbReference>
<dbReference type="EMBL" id="KZ826388">
    <property type="protein sequence ID" value="PYI02887.1"/>
    <property type="molecule type" value="Genomic_DNA"/>
</dbReference>
<evidence type="ECO:0000313" key="3">
    <source>
        <dbReference type="Proteomes" id="UP000248423"/>
    </source>
</evidence>
<dbReference type="Proteomes" id="UP000248423">
    <property type="component" value="Unassembled WGS sequence"/>
</dbReference>
<reference evidence="2 3" key="1">
    <citation type="submission" date="2018-02" db="EMBL/GenBank/DDBJ databases">
        <title>The genomes of Aspergillus section Nigri reveals drivers in fungal speciation.</title>
        <authorList>
            <consortium name="DOE Joint Genome Institute"/>
            <person name="Vesth T.C."/>
            <person name="Nybo J."/>
            <person name="Theobald S."/>
            <person name="Brandl J."/>
            <person name="Frisvad J.C."/>
            <person name="Nielsen K.F."/>
            <person name="Lyhne E.K."/>
            <person name="Kogle M.E."/>
            <person name="Kuo A."/>
            <person name="Riley R."/>
            <person name="Clum A."/>
            <person name="Nolan M."/>
            <person name="Lipzen A."/>
            <person name="Salamov A."/>
            <person name="Henrissat B."/>
            <person name="Wiebenga A."/>
            <person name="De vries R.P."/>
            <person name="Grigoriev I.V."/>
            <person name="Mortensen U.H."/>
            <person name="Andersen M.R."/>
            <person name="Baker S.E."/>
        </authorList>
    </citation>
    <scope>NUCLEOTIDE SEQUENCE [LARGE SCALE GENOMIC DNA]</scope>
    <source>
        <strain evidence="2 3">CBS 121057</strain>
    </source>
</reference>
<keyword evidence="3" id="KW-1185">Reference proteome</keyword>
<organism evidence="2 3">
    <name type="scientific">Aspergillus sclerotiicarbonarius (strain CBS 121057 / IBT 28362)</name>
    <dbReference type="NCBI Taxonomy" id="1448318"/>
    <lineage>
        <taxon>Eukaryota</taxon>
        <taxon>Fungi</taxon>
        <taxon>Dikarya</taxon>
        <taxon>Ascomycota</taxon>
        <taxon>Pezizomycotina</taxon>
        <taxon>Eurotiomycetes</taxon>
        <taxon>Eurotiomycetidae</taxon>
        <taxon>Eurotiales</taxon>
        <taxon>Aspergillaceae</taxon>
        <taxon>Aspergillus</taxon>
        <taxon>Aspergillus subgen. Circumdati</taxon>
    </lineage>
</organism>
<sequence>MWETSKENEDCARGEDDWRSVLKAAIKQLGGETIAIIENRDWRSDIKPPNSNLKVKDPRPDICVGVRAKALEKALAPTKGNEASNLLSKLQDNAELISYPYPNPIGLKFPFLVAETKSGATGGNLFQAQNQAAVGGSGALRMFTSLSQYHARVNKQANQCAQLLSIPVFSLTTEGPIIELWVHFHEADGTRFNMTRLHVWCMTIKSDCLGALIHISAILKWGSGELKDTIVNVLSPQ</sequence>
<proteinExistence type="predicted"/>
<evidence type="ECO:0000313" key="2">
    <source>
        <dbReference type="EMBL" id="PYI02887.1"/>
    </source>
</evidence>